<dbReference type="InterPro" id="IPR043894">
    <property type="entry name" value="MupG_C"/>
</dbReference>
<evidence type="ECO:0000313" key="5">
    <source>
        <dbReference type="Proteomes" id="UP001304683"/>
    </source>
</evidence>
<dbReference type="InterPro" id="IPR029000">
    <property type="entry name" value="Cyclophilin-like_dom_sf"/>
</dbReference>
<feature type="domain" description="6-phospho-N-acetylmuramidase C-terminal" evidence="2">
    <location>
        <begin position="255"/>
        <end position="368"/>
    </location>
</feature>
<dbReference type="PANTHER" id="PTHR38435:SF2">
    <property type="entry name" value="DUF871 DOMAIN-CONTAINING PROTEIN"/>
    <property type="match status" value="1"/>
</dbReference>
<organism evidence="4 5">
    <name type="scientific">Thermaerobacter composti</name>
    <dbReference type="NCBI Taxonomy" id="554949"/>
    <lineage>
        <taxon>Bacteria</taxon>
        <taxon>Bacillati</taxon>
        <taxon>Bacillota</taxon>
        <taxon>Clostridia</taxon>
        <taxon>Eubacteriales</taxon>
        <taxon>Clostridiales Family XVII. Incertae Sedis</taxon>
        <taxon>Thermaerobacter</taxon>
    </lineage>
</organism>
<accession>A0ABZ0QQ74</accession>
<dbReference type="Gene3D" id="3.20.20.70">
    <property type="entry name" value="Aldolase class I"/>
    <property type="match status" value="1"/>
</dbReference>
<dbReference type="InterPro" id="IPR008589">
    <property type="entry name" value="MupG"/>
</dbReference>
<dbReference type="Proteomes" id="UP001304683">
    <property type="component" value="Chromosome"/>
</dbReference>
<dbReference type="SUPFAM" id="SSF50891">
    <property type="entry name" value="Cyclophilin-like"/>
    <property type="match status" value="1"/>
</dbReference>
<dbReference type="InterPro" id="IPR043797">
    <property type="entry name" value="MupG_N"/>
</dbReference>
<keyword evidence="5" id="KW-1185">Reference proteome</keyword>
<dbReference type="Gene3D" id="2.40.100.10">
    <property type="entry name" value="Cyclophilin-like"/>
    <property type="match status" value="1"/>
</dbReference>
<evidence type="ECO:0000259" key="3">
    <source>
        <dbReference type="Pfam" id="PF19200"/>
    </source>
</evidence>
<evidence type="ECO:0000259" key="2">
    <source>
        <dbReference type="Pfam" id="PF05913"/>
    </source>
</evidence>
<reference evidence="4 5" key="1">
    <citation type="submission" date="2023-08" db="EMBL/GenBank/DDBJ databases">
        <title>Genome sequence of Thermaerobacter compostii strain Ins1, a spore-forming filamentous bacterium isolated from a deep geothermal reservoir.</title>
        <authorList>
            <person name="Bregnard D."/>
            <person name="Gonzalez D."/>
            <person name="Junier P."/>
        </authorList>
    </citation>
    <scope>NUCLEOTIDE SEQUENCE [LARGE SCALE GENOMIC DNA]</scope>
    <source>
        <strain evidence="4 5">Ins1</strain>
    </source>
</reference>
<dbReference type="InterPro" id="IPR017853">
    <property type="entry name" value="GH"/>
</dbReference>
<dbReference type="InterPro" id="IPR013785">
    <property type="entry name" value="Aldolase_TIM"/>
</dbReference>
<name>A0ABZ0QQ74_9FIRM</name>
<gene>
    <name evidence="4" type="ORF">Q5761_02960</name>
</gene>
<dbReference type="RefSeq" id="WP_318751142.1">
    <property type="nucleotide sequence ID" value="NZ_CP132508.1"/>
</dbReference>
<dbReference type="SUPFAM" id="SSF51445">
    <property type="entry name" value="(Trans)glycosidases"/>
    <property type="match status" value="1"/>
</dbReference>
<proteinExistence type="predicted"/>
<evidence type="ECO:0000256" key="1">
    <source>
        <dbReference type="SAM" id="MobiDB-lite"/>
    </source>
</evidence>
<evidence type="ECO:0000313" key="4">
    <source>
        <dbReference type="EMBL" id="WPD19647.1"/>
    </source>
</evidence>
<feature type="domain" description="6-phospho-N-acetylmuramidase N-terminal" evidence="3">
    <location>
        <begin position="10"/>
        <end position="246"/>
    </location>
</feature>
<sequence>MDEPATGRTLGIAVYPGYGPEGTEEAIARRMEEAARRGYTEVFTSLHLPEASPVATAERLARLAGRARSLGLRLWADVAPSALAALGAAPDNLEPLASLGLSALRVDHGYDAAAVAAMTRNPYGLDVVVNASTVRPAALDRILAAGARAERLAACHNFYPRPETGLSIWWVHRLSSALAERGIRVAAFVPSQHGRRGPLFAGLPTVERHRSLPPDRAATELLALGCIHTLFFGDPGPSTDEMEAVRAVWRGDGIPLRVRLHRDITAVERAIVEGTVHANRLDAAEAVVRSTTSRTSAGSATAIPPRPAEPRPRGTVTVDNDRYLRYAGELQVTLRDLPPDERVNVVGWVLADDLHLLDFLGPGARFRLVVDGRNPGRPS</sequence>
<dbReference type="EMBL" id="CP132508">
    <property type="protein sequence ID" value="WPD19647.1"/>
    <property type="molecule type" value="Genomic_DNA"/>
</dbReference>
<dbReference type="Pfam" id="PF19200">
    <property type="entry name" value="MupG_N"/>
    <property type="match status" value="1"/>
</dbReference>
<feature type="compositionally biased region" description="Low complexity" evidence="1">
    <location>
        <begin position="290"/>
        <end position="302"/>
    </location>
</feature>
<dbReference type="Pfam" id="PF05913">
    <property type="entry name" value="MupG_C"/>
    <property type="match status" value="1"/>
</dbReference>
<protein>
    <submittedName>
        <fullName evidence="4">MupG family TIM beta-alpha barrel fold protein</fullName>
    </submittedName>
</protein>
<dbReference type="PANTHER" id="PTHR38435">
    <property type="match status" value="1"/>
</dbReference>
<feature type="region of interest" description="Disordered" evidence="1">
    <location>
        <begin position="290"/>
        <end position="315"/>
    </location>
</feature>